<protein>
    <submittedName>
        <fullName evidence="7">O-antigen ligase</fullName>
    </submittedName>
</protein>
<feature type="transmembrane region" description="Helical" evidence="5">
    <location>
        <begin position="100"/>
        <end position="121"/>
    </location>
</feature>
<dbReference type="AlphaFoldDB" id="A0A061AAR7"/>
<gene>
    <name evidence="7" type="ORF">Aocu_04160</name>
</gene>
<dbReference type="EMBL" id="LK028559">
    <property type="protein sequence ID" value="CDR30489.1"/>
    <property type="molecule type" value="Genomic_DNA"/>
</dbReference>
<feature type="transmembrane region" description="Helical" evidence="5">
    <location>
        <begin position="334"/>
        <end position="358"/>
    </location>
</feature>
<dbReference type="OrthoDB" id="1178459at2"/>
<dbReference type="RefSeq" id="WP_045749032.1">
    <property type="nucleotide sequence ID" value="NZ_FUZK01000003.1"/>
</dbReference>
<dbReference type="STRING" id="35623.Aocu_04160"/>
<evidence type="ECO:0000256" key="4">
    <source>
        <dbReference type="ARBA" id="ARBA00023136"/>
    </source>
</evidence>
<feature type="transmembrane region" description="Helical" evidence="5">
    <location>
        <begin position="189"/>
        <end position="204"/>
    </location>
</feature>
<evidence type="ECO:0000256" key="1">
    <source>
        <dbReference type="ARBA" id="ARBA00004141"/>
    </source>
</evidence>
<organism evidence="7 8">
    <name type="scientific">Acholeplasma oculi</name>
    <dbReference type="NCBI Taxonomy" id="35623"/>
    <lineage>
        <taxon>Bacteria</taxon>
        <taxon>Bacillati</taxon>
        <taxon>Mycoplasmatota</taxon>
        <taxon>Mollicutes</taxon>
        <taxon>Acholeplasmatales</taxon>
        <taxon>Acholeplasmataceae</taxon>
        <taxon>Acholeplasma</taxon>
    </lineage>
</organism>
<keyword evidence="7" id="KW-0436">Ligase</keyword>
<keyword evidence="4 5" id="KW-0472">Membrane</keyword>
<evidence type="ECO:0000313" key="7">
    <source>
        <dbReference type="EMBL" id="CDR30489.1"/>
    </source>
</evidence>
<evidence type="ECO:0000256" key="5">
    <source>
        <dbReference type="SAM" id="Phobius"/>
    </source>
</evidence>
<keyword evidence="2 5" id="KW-0812">Transmembrane</keyword>
<feature type="transmembrane region" description="Helical" evidence="5">
    <location>
        <begin position="133"/>
        <end position="153"/>
    </location>
</feature>
<dbReference type="Pfam" id="PF04932">
    <property type="entry name" value="Wzy_C"/>
    <property type="match status" value="1"/>
</dbReference>
<feature type="transmembrane region" description="Helical" evidence="5">
    <location>
        <begin position="52"/>
        <end position="69"/>
    </location>
</feature>
<dbReference type="GO" id="GO:0016874">
    <property type="term" value="F:ligase activity"/>
    <property type="evidence" value="ECO:0007669"/>
    <property type="project" value="UniProtKB-KW"/>
</dbReference>
<comment type="subcellular location">
    <subcellularLocation>
        <location evidence="1">Membrane</location>
        <topology evidence="1">Multi-pass membrane protein</topology>
    </subcellularLocation>
</comment>
<keyword evidence="3 5" id="KW-1133">Transmembrane helix</keyword>
<feature type="transmembrane region" description="Helical" evidence="5">
    <location>
        <begin position="76"/>
        <end position="94"/>
    </location>
</feature>
<dbReference type="InterPro" id="IPR051533">
    <property type="entry name" value="WaaL-like"/>
</dbReference>
<dbReference type="KEGG" id="aoc:Aocu_04160"/>
<dbReference type="InterPro" id="IPR007016">
    <property type="entry name" value="O-antigen_ligase-rel_domated"/>
</dbReference>
<name>A0A061AAR7_9MOLU</name>
<dbReference type="FunCoup" id="A0A061AAR7">
    <property type="interactions" value="3"/>
</dbReference>
<dbReference type="HOGENOM" id="CLU_666744_0_0_14"/>
<evidence type="ECO:0000256" key="2">
    <source>
        <dbReference type="ARBA" id="ARBA00022692"/>
    </source>
</evidence>
<evidence type="ECO:0000259" key="6">
    <source>
        <dbReference type="Pfam" id="PF04932"/>
    </source>
</evidence>
<dbReference type="PANTHER" id="PTHR37422">
    <property type="entry name" value="TEICHURONIC ACID BIOSYNTHESIS PROTEIN TUAE"/>
    <property type="match status" value="1"/>
</dbReference>
<feature type="transmembrane region" description="Helical" evidence="5">
    <location>
        <begin position="370"/>
        <end position="389"/>
    </location>
</feature>
<evidence type="ECO:0000256" key="3">
    <source>
        <dbReference type="ARBA" id="ARBA00022989"/>
    </source>
</evidence>
<evidence type="ECO:0000313" key="8">
    <source>
        <dbReference type="Proteomes" id="UP000032434"/>
    </source>
</evidence>
<accession>A0A061AAR7</accession>
<keyword evidence="8" id="KW-1185">Reference proteome</keyword>
<dbReference type="Proteomes" id="UP000032434">
    <property type="component" value="Chromosome 1"/>
</dbReference>
<dbReference type="GO" id="GO:0016020">
    <property type="term" value="C:membrane"/>
    <property type="evidence" value="ECO:0007669"/>
    <property type="project" value="UniProtKB-SubCell"/>
</dbReference>
<proteinExistence type="predicted"/>
<dbReference type="InParanoid" id="A0A061AAR7"/>
<reference evidence="8" key="1">
    <citation type="submission" date="2014-05" db="EMBL/GenBank/DDBJ databases">
        <authorList>
            <person name="Kube M."/>
        </authorList>
    </citation>
    <scope>NUCLEOTIDE SEQUENCE [LARGE SCALE GENOMIC DNA]</scope>
</reference>
<dbReference type="PATRIC" id="fig|35623.3.peg.417"/>
<feature type="transmembrane region" description="Helical" evidence="5">
    <location>
        <begin position="255"/>
        <end position="276"/>
    </location>
</feature>
<sequence>MDLLVILFVSIVLIATVVKYRIKGVLYLSGFMLPFRMVLFSVGDVPFRLNDIFYIILILTFTITSIKNIDKIKVKGISVIFGFYYIMLLSIIFNVHRIQISSALISLFRTSLAVFSGYFVAKNLDKEEKKIFIKYWVFSSVVVGIITVGSFMVNSENIKIIFQIFSLNVADFYALKFSNSLFFEDPNNFAGYLLISIFLLIYYLQGVKKRKKIVSILLISLLLFTLFLSLSRSAYIGFLVGAMGIYIFMTKKDKIVPQIALISIPFFVSIAAIIVYDRLIQDVSAYSRLELWAVGIKMSFNNPVFGVGLSNSTNLFYQYAQNNLIINNPHFHNLFLKISAELGIVGLFCFMIMLWKIFKQVFINSKNPKNIMIFGMAAFLTQSIFVEYFESRHFWLLLVFLYYEFNTRGEENEVNINLNASI</sequence>
<dbReference type="PANTHER" id="PTHR37422:SF17">
    <property type="entry name" value="O-ANTIGEN LIGASE"/>
    <property type="match status" value="1"/>
</dbReference>
<feature type="domain" description="O-antigen ligase-related" evidence="6">
    <location>
        <begin position="218"/>
        <end position="351"/>
    </location>
</feature>
<feature type="transmembrane region" description="Helical" evidence="5">
    <location>
        <begin position="216"/>
        <end position="249"/>
    </location>
</feature>